<accession>A0A6J5NER9</accession>
<proteinExistence type="predicted"/>
<sequence length="373" mass="40258">MAGFVSGVKTYLTDSADHILDLRNGLDFLSPKNDGIALLKKIGTNGFTAKSVKHEWTETALATRGETVTLADGVGTSLTVANAYQYQVNDLIRVENEIVRVTAIASATVLTIVRAYAGTTGAAHAAKLAYSLGSADPENAQAPGGTADTGDRLYNYVQTFTTGVQLSNDEIAQWSTDGNPMHGQIERRFVEINRELARSMFYGIRYEDTGNNIHVMGGLKFFVTSNVSNVGGALTIAAIDAQILAIVQSGGDPDTIVLSPYQKQKLDALDANKQLLGKKERTGGNLITTTWQSGVLDHELDVIVDHSILQDELWILDTTKVKFGTLSNNGVNGAFHVEDATTPGQDGMKKVIRGKYTMRVEQQKAHAYLYGLS</sequence>
<organism evidence="1">
    <name type="scientific">uncultured Caudovirales phage</name>
    <dbReference type="NCBI Taxonomy" id="2100421"/>
    <lineage>
        <taxon>Viruses</taxon>
        <taxon>Duplodnaviria</taxon>
        <taxon>Heunggongvirae</taxon>
        <taxon>Uroviricota</taxon>
        <taxon>Caudoviricetes</taxon>
        <taxon>Peduoviridae</taxon>
        <taxon>Maltschvirus</taxon>
        <taxon>Maltschvirus maltsch</taxon>
    </lineage>
</organism>
<dbReference type="Pfam" id="PF17236">
    <property type="entry name" value="SU10_MCP"/>
    <property type="match status" value="1"/>
</dbReference>
<dbReference type="InterPro" id="IPR035198">
    <property type="entry name" value="SU10_MCP"/>
</dbReference>
<evidence type="ECO:0008006" key="2">
    <source>
        <dbReference type="Google" id="ProtNLM"/>
    </source>
</evidence>
<gene>
    <name evidence="1" type="ORF">UFOVP667_16</name>
</gene>
<dbReference type="EMBL" id="LR796629">
    <property type="protein sequence ID" value="CAB4155675.1"/>
    <property type="molecule type" value="Genomic_DNA"/>
</dbReference>
<name>A0A6J5NER9_9CAUD</name>
<reference evidence="1" key="1">
    <citation type="submission" date="2020-04" db="EMBL/GenBank/DDBJ databases">
        <authorList>
            <person name="Chiriac C."/>
            <person name="Salcher M."/>
            <person name="Ghai R."/>
            <person name="Kavagutti S V."/>
        </authorList>
    </citation>
    <scope>NUCLEOTIDE SEQUENCE</scope>
</reference>
<evidence type="ECO:0000313" key="1">
    <source>
        <dbReference type="EMBL" id="CAB4155675.1"/>
    </source>
</evidence>
<protein>
    <recommendedName>
        <fullName evidence="2">Major capsid protein</fullName>
    </recommendedName>
</protein>